<name>A0A8H3FF35_9LECA</name>
<proteinExistence type="predicted"/>
<reference evidence="2" key="1">
    <citation type="submission" date="2021-03" db="EMBL/GenBank/DDBJ databases">
        <authorList>
            <person name="Tagirdzhanova G."/>
        </authorList>
    </citation>
    <scope>NUCLEOTIDE SEQUENCE</scope>
</reference>
<organism evidence="2 3">
    <name type="scientific">Heterodermia speciosa</name>
    <dbReference type="NCBI Taxonomy" id="116794"/>
    <lineage>
        <taxon>Eukaryota</taxon>
        <taxon>Fungi</taxon>
        <taxon>Dikarya</taxon>
        <taxon>Ascomycota</taxon>
        <taxon>Pezizomycotina</taxon>
        <taxon>Lecanoromycetes</taxon>
        <taxon>OSLEUM clade</taxon>
        <taxon>Lecanoromycetidae</taxon>
        <taxon>Caliciales</taxon>
        <taxon>Physciaceae</taxon>
        <taxon>Heterodermia</taxon>
    </lineage>
</organism>
<comment type="caution">
    <text evidence="2">The sequence shown here is derived from an EMBL/GenBank/DDBJ whole genome shotgun (WGS) entry which is preliminary data.</text>
</comment>
<keyword evidence="3" id="KW-1185">Reference proteome</keyword>
<dbReference type="Proteomes" id="UP000664521">
    <property type="component" value="Unassembled WGS sequence"/>
</dbReference>
<evidence type="ECO:0000313" key="2">
    <source>
        <dbReference type="EMBL" id="CAF9922349.1"/>
    </source>
</evidence>
<sequence length="349" mass="39751">MDHFKATLQGVNASLNRRNLSPTTREILRLLASKAEDAIRKDAAGIDHQALLCEIREINILYAYATKRSADVARLSNLETVAKLGDYAMMYCQKLKKESDPESAFRKMMWISVHDVLDAENAREAQWNSQGRQGRRPLRPMHDEIDKALANIDETNFLHGYWVIAFYAKRNGELHSDILDQRLQGNYERVLEIVQQDIDYITNLLTTDPSEDNVHYLSMCLNFRTTWFQEIGSVDGPIWQPNYKAQKHLNELAQQEKNMTLVHSPPETEFDQLQKTIAALSSELNDIKTLVSQSVNLAGSAASLALATLEMQAASTSEEMAPNPAQKRILSEHEVFTPETKRRKNYRSS</sequence>
<feature type="region of interest" description="Disordered" evidence="1">
    <location>
        <begin position="315"/>
        <end position="349"/>
    </location>
</feature>
<gene>
    <name evidence="2" type="ORF">HETSPECPRED_005046</name>
</gene>
<evidence type="ECO:0000256" key="1">
    <source>
        <dbReference type="SAM" id="MobiDB-lite"/>
    </source>
</evidence>
<feature type="compositionally biased region" description="Basic and acidic residues" evidence="1">
    <location>
        <begin position="329"/>
        <end position="340"/>
    </location>
</feature>
<protein>
    <submittedName>
        <fullName evidence="2">Uncharacterized protein</fullName>
    </submittedName>
</protein>
<accession>A0A8H3FF35</accession>
<evidence type="ECO:0000313" key="3">
    <source>
        <dbReference type="Proteomes" id="UP000664521"/>
    </source>
</evidence>
<dbReference type="EMBL" id="CAJPDS010000030">
    <property type="protein sequence ID" value="CAF9922349.1"/>
    <property type="molecule type" value="Genomic_DNA"/>
</dbReference>
<dbReference type="AlphaFoldDB" id="A0A8H3FF35"/>